<reference evidence="4" key="2">
    <citation type="journal article" date="2022" name="Hortic Res">
        <title>The genome of Dioscorea zingiberensis sheds light on the biosynthesis, origin and evolution of the medicinally important diosgenin saponins.</title>
        <authorList>
            <person name="Li Y."/>
            <person name="Tan C."/>
            <person name="Li Z."/>
            <person name="Guo J."/>
            <person name="Li S."/>
            <person name="Chen X."/>
            <person name="Wang C."/>
            <person name="Dai X."/>
            <person name="Yang H."/>
            <person name="Song W."/>
            <person name="Hou L."/>
            <person name="Xu J."/>
            <person name="Tong Z."/>
            <person name="Xu A."/>
            <person name="Yuan X."/>
            <person name="Wang W."/>
            <person name="Yang Q."/>
            <person name="Chen L."/>
            <person name="Sun Z."/>
            <person name="Wang K."/>
            <person name="Pan B."/>
            <person name="Chen J."/>
            <person name="Bao Y."/>
            <person name="Liu F."/>
            <person name="Qi X."/>
            <person name="Gang D.R."/>
            <person name="Wen J."/>
            <person name="Li J."/>
        </authorList>
    </citation>
    <scope>NUCLEOTIDE SEQUENCE</scope>
    <source>
        <strain evidence="4">Dzin_1.0</strain>
    </source>
</reference>
<gene>
    <name evidence="4" type="ORF">J5N97_027249</name>
</gene>
<keyword evidence="1" id="KW-0677">Repeat</keyword>
<dbReference type="Pfam" id="PF12854">
    <property type="entry name" value="PPR_1"/>
    <property type="match status" value="1"/>
</dbReference>
<feature type="repeat" description="PPR" evidence="3">
    <location>
        <begin position="405"/>
        <end position="439"/>
    </location>
</feature>
<dbReference type="PANTHER" id="PTHR24015:SF548">
    <property type="entry name" value="OS08G0340900 PROTEIN"/>
    <property type="match status" value="1"/>
</dbReference>
<keyword evidence="5" id="KW-1185">Reference proteome</keyword>
<dbReference type="InterPro" id="IPR046848">
    <property type="entry name" value="E_motif"/>
</dbReference>
<dbReference type="Gene3D" id="1.25.40.10">
    <property type="entry name" value="Tetratricopeptide repeat domain"/>
    <property type="match status" value="4"/>
</dbReference>
<accession>A0A9D5C431</accession>
<dbReference type="PROSITE" id="PS51257">
    <property type="entry name" value="PROKAR_LIPOPROTEIN"/>
    <property type="match status" value="1"/>
</dbReference>
<dbReference type="InterPro" id="IPR002885">
    <property type="entry name" value="PPR_rpt"/>
</dbReference>
<dbReference type="Pfam" id="PF20431">
    <property type="entry name" value="E_motif"/>
    <property type="match status" value="1"/>
</dbReference>
<feature type="repeat" description="PPR" evidence="3">
    <location>
        <begin position="107"/>
        <end position="141"/>
    </location>
</feature>
<feature type="repeat" description="PPR" evidence="3">
    <location>
        <begin position="440"/>
        <end position="475"/>
    </location>
</feature>
<dbReference type="PANTHER" id="PTHR24015">
    <property type="entry name" value="OS07G0578800 PROTEIN-RELATED"/>
    <property type="match status" value="1"/>
</dbReference>
<evidence type="ECO:0000313" key="4">
    <source>
        <dbReference type="EMBL" id="KAJ0966111.1"/>
    </source>
</evidence>
<organism evidence="4 5">
    <name type="scientific">Dioscorea zingiberensis</name>
    <dbReference type="NCBI Taxonomy" id="325984"/>
    <lineage>
        <taxon>Eukaryota</taxon>
        <taxon>Viridiplantae</taxon>
        <taxon>Streptophyta</taxon>
        <taxon>Embryophyta</taxon>
        <taxon>Tracheophyta</taxon>
        <taxon>Spermatophyta</taxon>
        <taxon>Magnoliopsida</taxon>
        <taxon>Liliopsida</taxon>
        <taxon>Dioscoreales</taxon>
        <taxon>Dioscoreaceae</taxon>
        <taxon>Dioscorea</taxon>
    </lineage>
</organism>
<dbReference type="PROSITE" id="PS51375">
    <property type="entry name" value="PPR"/>
    <property type="match status" value="5"/>
</dbReference>
<evidence type="ECO:0000313" key="5">
    <source>
        <dbReference type="Proteomes" id="UP001085076"/>
    </source>
</evidence>
<dbReference type="EMBL" id="JAGGNH010000008">
    <property type="protein sequence ID" value="KAJ0966111.1"/>
    <property type="molecule type" value="Genomic_DNA"/>
</dbReference>
<dbReference type="Pfam" id="PF01535">
    <property type="entry name" value="PPR"/>
    <property type="match status" value="3"/>
</dbReference>
<dbReference type="NCBIfam" id="TIGR00756">
    <property type="entry name" value="PPR"/>
    <property type="match status" value="6"/>
</dbReference>
<dbReference type="FunFam" id="1.25.40.10:FF:000090">
    <property type="entry name" value="Pentatricopeptide repeat-containing protein, chloroplastic"/>
    <property type="match status" value="1"/>
</dbReference>
<name>A0A9D5C431_9LILI</name>
<comment type="similarity">
    <text evidence="2">Belongs to the PPR family. PCMP-E subfamily.</text>
</comment>
<dbReference type="InterPro" id="IPR046960">
    <property type="entry name" value="PPR_At4g14850-like_plant"/>
</dbReference>
<dbReference type="GO" id="GO:0003723">
    <property type="term" value="F:RNA binding"/>
    <property type="evidence" value="ECO:0007669"/>
    <property type="project" value="InterPro"/>
</dbReference>
<comment type="caution">
    <text evidence="4">The sequence shown here is derived from an EMBL/GenBank/DDBJ whole genome shotgun (WGS) entry which is preliminary data.</text>
</comment>
<dbReference type="OrthoDB" id="751155at2759"/>
<proteinExistence type="inferred from homology"/>
<dbReference type="Proteomes" id="UP001085076">
    <property type="component" value="Miscellaneous, Linkage group lg08"/>
</dbReference>
<reference evidence="4" key="1">
    <citation type="submission" date="2021-03" db="EMBL/GenBank/DDBJ databases">
        <authorList>
            <person name="Li Z."/>
            <person name="Yang C."/>
        </authorList>
    </citation>
    <scope>NUCLEOTIDE SEQUENCE</scope>
    <source>
        <strain evidence="4">Dzin_1.0</strain>
        <tissue evidence="4">Leaf</tissue>
    </source>
</reference>
<dbReference type="AlphaFoldDB" id="A0A9D5C431"/>
<dbReference type="GO" id="GO:0009451">
    <property type="term" value="P:RNA modification"/>
    <property type="evidence" value="ECO:0007669"/>
    <property type="project" value="InterPro"/>
</dbReference>
<dbReference type="Pfam" id="PF13041">
    <property type="entry name" value="PPR_2"/>
    <property type="match status" value="3"/>
</dbReference>
<dbReference type="InterPro" id="IPR011990">
    <property type="entry name" value="TPR-like_helical_dom_sf"/>
</dbReference>
<evidence type="ECO:0000256" key="1">
    <source>
        <dbReference type="ARBA" id="ARBA00022737"/>
    </source>
</evidence>
<sequence length="583" mass="63552">MPQRTTPVWNAMITGCVDIGCRDIGLELFVLMHLLGVGLDQYSVVSVISLCDSPEFVGFGTQLHATVVKTGFVACRVPVVNALVTMYFDCGLVGDALAVFGEGAIRDEISYNALIAGLVRWGRDEEAFVVFKEMMKEAFFLPTGTTIVSVLSACLTKEVGKQVHAQAIRSGLDASLLVANAFVAMYSDCGDIVSAQQVFDMISDKDSVSWNSIISAYCQQDCYETAIELYDQMLRDGYEPDDFTFGSLLACATCLKYVMMIQAVAVKKGFSSCIGVSNSMLSAYSKCGDIDSAYRVFSNMLFANVISWNSIIAGFVLNGFPMRAIESFSTMLKLGLEPNTYTLSTMLSTFASLSEVKYGKELHGYIVKSTTNCSTAIQNALITTYAKCGELNCSTKVFYRMSQKDLVSWNAIIAAHAQNGDGYGAIRYFKALQTSNILPDHVTFTAVLSACSHAGLVDEARLLFSSMFEDYGLEPGRDHYSCIIDLLGRAGHLDEAEKILNSMPYRVDAQIWWALLSACSTHGNARLGGIAAKSILELEPDNAAVYILLSNLNAVAGQWEEASNVREGMRKTGLLKTPGFSWI</sequence>
<dbReference type="FunFam" id="1.25.40.10:FF:000196">
    <property type="entry name" value="Pentatricopeptide repeat-containing protein At4g14850"/>
    <property type="match status" value="1"/>
</dbReference>
<protein>
    <recommendedName>
        <fullName evidence="6">Pentatricopeptide repeat-containing protein</fullName>
    </recommendedName>
</protein>
<evidence type="ECO:0008006" key="6">
    <source>
        <dbReference type="Google" id="ProtNLM"/>
    </source>
</evidence>
<feature type="repeat" description="PPR" evidence="3">
    <location>
        <begin position="304"/>
        <end position="338"/>
    </location>
</feature>
<evidence type="ECO:0000256" key="2">
    <source>
        <dbReference type="ARBA" id="ARBA00061659"/>
    </source>
</evidence>
<evidence type="ECO:0000256" key="3">
    <source>
        <dbReference type="PROSITE-ProRule" id="PRU00708"/>
    </source>
</evidence>
<feature type="repeat" description="PPR" evidence="3">
    <location>
        <begin position="206"/>
        <end position="240"/>
    </location>
</feature>